<reference evidence="3" key="3">
    <citation type="submission" date="2020-12" db="UniProtKB">
        <authorList>
            <consortium name="EnsemblPlants"/>
        </authorList>
    </citation>
    <scope>IDENTIFICATION</scope>
</reference>
<dbReference type="InParanoid" id="A0A2K1JBJ7"/>
<organism evidence="2">
    <name type="scientific">Physcomitrium patens</name>
    <name type="common">Spreading-leaved earth moss</name>
    <name type="synonym">Physcomitrella patens</name>
    <dbReference type="NCBI Taxonomy" id="3218"/>
    <lineage>
        <taxon>Eukaryota</taxon>
        <taxon>Viridiplantae</taxon>
        <taxon>Streptophyta</taxon>
        <taxon>Embryophyta</taxon>
        <taxon>Bryophyta</taxon>
        <taxon>Bryophytina</taxon>
        <taxon>Bryopsida</taxon>
        <taxon>Funariidae</taxon>
        <taxon>Funariales</taxon>
        <taxon>Funariaceae</taxon>
        <taxon>Physcomitrium</taxon>
    </lineage>
</organism>
<dbReference type="Gramene" id="Pp3c15_1281V3.1">
    <property type="protein sequence ID" value="Pp3c15_1281V3.1"/>
    <property type="gene ID" value="Pp3c15_1281"/>
</dbReference>
<dbReference type="Proteomes" id="UP000006727">
    <property type="component" value="Chromosome 15"/>
</dbReference>
<keyword evidence="4" id="KW-1185">Reference proteome</keyword>
<dbReference type="EnsemblPlants" id="Pp3c15_1281V3.1">
    <property type="protein sequence ID" value="Pp3c15_1281V3.1"/>
    <property type="gene ID" value="Pp3c15_1281"/>
</dbReference>
<reference evidence="2 4" key="2">
    <citation type="journal article" date="2018" name="Plant J.">
        <title>The Physcomitrella patens chromosome-scale assembly reveals moss genome structure and evolution.</title>
        <authorList>
            <person name="Lang D."/>
            <person name="Ullrich K.K."/>
            <person name="Murat F."/>
            <person name="Fuchs J."/>
            <person name="Jenkins J."/>
            <person name="Haas F.B."/>
            <person name="Piednoel M."/>
            <person name="Gundlach H."/>
            <person name="Van Bel M."/>
            <person name="Meyberg R."/>
            <person name="Vives C."/>
            <person name="Morata J."/>
            <person name="Symeonidi A."/>
            <person name="Hiss M."/>
            <person name="Muchero W."/>
            <person name="Kamisugi Y."/>
            <person name="Saleh O."/>
            <person name="Blanc G."/>
            <person name="Decker E.L."/>
            <person name="van Gessel N."/>
            <person name="Grimwood J."/>
            <person name="Hayes R.D."/>
            <person name="Graham S.W."/>
            <person name="Gunter L.E."/>
            <person name="McDaniel S.F."/>
            <person name="Hoernstein S.N.W."/>
            <person name="Larsson A."/>
            <person name="Li F.W."/>
            <person name="Perroud P.F."/>
            <person name="Phillips J."/>
            <person name="Ranjan P."/>
            <person name="Rokshar D.S."/>
            <person name="Rothfels C.J."/>
            <person name="Schneider L."/>
            <person name="Shu S."/>
            <person name="Stevenson D.W."/>
            <person name="Thummler F."/>
            <person name="Tillich M."/>
            <person name="Villarreal Aguilar J.C."/>
            <person name="Widiez T."/>
            <person name="Wong G.K."/>
            <person name="Wymore A."/>
            <person name="Zhang Y."/>
            <person name="Zimmer A.D."/>
            <person name="Quatrano R.S."/>
            <person name="Mayer K.F.X."/>
            <person name="Goodstein D."/>
            <person name="Casacuberta J.M."/>
            <person name="Vandepoele K."/>
            <person name="Reski R."/>
            <person name="Cuming A.C."/>
            <person name="Tuskan G.A."/>
            <person name="Maumus F."/>
            <person name="Salse J."/>
            <person name="Schmutz J."/>
            <person name="Rensing S.A."/>
        </authorList>
    </citation>
    <scope>NUCLEOTIDE SEQUENCE [LARGE SCALE GENOMIC DNA]</scope>
    <source>
        <strain evidence="3 4">cv. Gransden 2004</strain>
    </source>
</reference>
<protein>
    <submittedName>
        <fullName evidence="2 3">Uncharacterized protein</fullName>
    </submittedName>
</protein>
<sequence length="258" mass="29076">MDSSTLLVHICSNKLHAKFRGCRFTTIIKITCAFHHPPISLFPMDKSNTHEDEHLTRGAKISENAKSHSRRMRSSVRSSRQSRERRRLLVPTISHDFLEASQPASRRGRNETGHGQMKVWRSCCCCCCTRGYKTMCLKRSWTHSSEEEEEEEESWGGAGIEASKAADDDDDTVPLTGLRNSLVPWRMMMLVTIVGVDRPALTSCMGFAIIQGQPFDDASSGNFLHFGVLARFHSCLVQMDFNSGIERLGLETGFVQYD</sequence>
<proteinExistence type="predicted"/>
<feature type="compositionally biased region" description="Basic and acidic residues" evidence="1">
    <location>
        <begin position="47"/>
        <end position="56"/>
    </location>
</feature>
<dbReference type="AlphaFoldDB" id="A0A2K1JBJ7"/>
<evidence type="ECO:0000313" key="3">
    <source>
        <dbReference type="EnsemblPlants" id="Pp3c15_1281V3.1"/>
    </source>
</evidence>
<reference evidence="2 4" key="1">
    <citation type="journal article" date="2008" name="Science">
        <title>The Physcomitrella genome reveals evolutionary insights into the conquest of land by plants.</title>
        <authorList>
            <person name="Rensing S."/>
            <person name="Lang D."/>
            <person name="Zimmer A."/>
            <person name="Terry A."/>
            <person name="Salamov A."/>
            <person name="Shapiro H."/>
            <person name="Nishiyama T."/>
            <person name="Perroud P.-F."/>
            <person name="Lindquist E."/>
            <person name="Kamisugi Y."/>
            <person name="Tanahashi T."/>
            <person name="Sakakibara K."/>
            <person name="Fujita T."/>
            <person name="Oishi K."/>
            <person name="Shin-I T."/>
            <person name="Kuroki Y."/>
            <person name="Toyoda A."/>
            <person name="Suzuki Y."/>
            <person name="Hashimoto A."/>
            <person name="Yamaguchi K."/>
            <person name="Sugano A."/>
            <person name="Kohara Y."/>
            <person name="Fujiyama A."/>
            <person name="Anterola A."/>
            <person name="Aoki S."/>
            <person name="Ashton N."/>
            <person name="Barbazuk W.B."/>
            <person name="Barker E."/>
            <person name="Bennetzen J."/>
            <person name="Bezanilla M."/>
            <person name="Blankenship R."/>
            <person name="Cho S.H."/>
            <person name="Dutcher S."/>
            <person name="Estelle M."/>
            <person name="Fawcett J.A."/>
            <person name="Gundlach H."/>
            <person name="Hanada K."/>
            <person name="Heyl A."/>
            <person name="Hicks K.A."/>
            <person name="Hugh J."/>
            <person name="Lohr M."/>
            <person name="Mayer K."/>
            <person name="Melkozernov A."/>
            <person name="Murata T."/>
            <person name="Nelson D."/>
            <person name="Pils B."/>
            <person name="Prigge M."/>
            <person name="Reiss B."/>
            <person name="Renner T."/>
            <person name="Rombauts S."/>
            <person name="Rushton P."/>
            <person name="Sanderfoot A."/>
            <person name="Schween G."/>
            <person name="Shiu S.-H."/>
            <person name="Stueber K."/>
            <person name="Theodoulou F.L."/>
            <person name="Tu H."/>
            <person name="Van de Peer Y."/>
            <person name="Verrier P.J."/>
            <person name="Waters E."/>
            <person name="Wood A."/>
            <person name="Yang L."/>
            <person name="Cove D."/>
            <person name="Cuming A."/>
            <person name="Hasebe M."/>
            <person name="Lucas S."/>
            <person name="Mishler D.B."/>
            <person name="Reski R."/>
            <person name="Grigoriev I."/>
            <person name="Quatrano R.S."/>
            <person name="Boore J.L."/>
        </authorList>
    </citation>
    <scope>NUCLEOTIDE SEQUENCE [LARGE SCALE GENOMIC DNA]</scope>
    <source>
        <strain evidence="3 4">cv. Gransden 2004</strain>
    </source>
</reference>
<evidence type="ECO:0000313" key="4">
    <source>
        <dbReference type="Proteomes" id="UP000006727"/>
    </source>
</evidence>
<accession>A0A2K1JBJ7</accession>
<name>A0A2K1JBJ7_PHYPA</name>
<gene>
    <name evidence="2" type="ORF">PHYPA_019159</name>
</gene>
<evidence type="ECO:0000256" key="1">
    <source>
        <dbReference type="SAM" id="MobiDB-lite"/>
    </source>
</evidence>
<evidence type="ECO:0000313" key="2">
    <source>
        <dbReference type="EMBL" id="PNR38881.1"/>
    </source>
</evidence>
<dbReference type="EMBL" id="ABEU02000015">
    <property type="protein sequence ID" value="PNR38881.1"/>
    <property type="molecule type" value="Genomic_DNA"/>
</dbReference>
<feature type="region of interest" description="Disordered" evidence="1">
    <location>
        <begin position="47"/>
        <end position="85"/>
    </location>
</feature>